<accession>J9DI58</accession>
<evidence type="ECO:0000313" key="2">
    <source>
        <dbReference type="EMBL" id="EJW21798.1"/>
    </source>
</evidence>
<dbReference type="AlphaFoldDB" id="J9DI58"/>
<dbReference type="Proteomes" id="UP000004836">
    <property type="component" value="Unassembled WGS sequence"/>
</dbReference>
<name>J9DI58_9PROT</name>
<evidence type="ECO:0000256" key="1">
    <source>
        <dbReference type="SAM" id="MobiDB-lite"/>
    </source>
</evidence>
<sequence>MNIFSAYSSRLPRRAVFVVTISIGLAAGLMGCSSVPDILNPSNIYGDVFQNKSSRSDVLKADVENRAHSDFILRGGALSRLPSLQTNEGITPQPSEPVETKPLSDALSEPVAESAEKNLSFPGLSGVVQ</sequence>
<evidence type="ECO:0000313" key="3">
    <source>
        <dbReference type="Proteomes" id="UP000004836"/>
    </source>
</evidence>
<organism evidence="2 3">
    <name type="scientific">alpha proteobacterium IMCC14465</name>
    <dbReference type="NCBI Taxonomy" id="1220535"/>
    <lineage>
        <taxon>Bacteria</taxon>
        <taxon>Pseudomonadati</taxon>
        <taxon>Pseudomonadota</taxon>
        <taxon>Alphaproteobacteria</taxon>
        <taxon>PS1 clade</taxon>
    </lineage>
</organism>
<comment type="caution">
    <text evidence="2">The sequence shown here is derived from an EMBL/GenBank/DDBJ whole genome shotgun (WGS) entry which is preliminary data.</text>
</comment>
<protein>
    <submittedName>
        <fullName evidence="2">Uncharacterized protein</fullName>
    </submittedName>
</protein>
<proteinExistence type="predicted"/>
<reference evidence="2 3" key="1">
    <citation type="journal article" date="2012" name="J. Bacteriol.">
        <title>Genome Sequence of Strain IMCC14465, Isolated from the East Sea, Belonging to the PS1 Clade of Alphaproteobacteria.</title>
        <authorList>
            <person name="Yang S.J."/>
            <person name="Kang I."/>
            <person name="Cho J.C."/>
        </authorList>
    </citation>
    <scope>NUCLEOTIDE SEQUENCE [LARGE SCALE GENOMIC DNA]</scope>
    <source>
        <strain evidence="2 3">IMCC14465</strain>
    </source>
</reference>
<feature type="region of interest" description="Disordered" evidence="1">
    <location>
        <begin position="83"/>
        <end position="129"/>
    </location>
</feature>
<dbReference type="OrthoDB" id="8438623at2"/>
<dbReference type="EMBL" id="ALYF01000002">
    <property type="protein sequence ID" value="EJW21798.1"/>
    <property type="molecule type" value="Genomic_DNA"/>
</dbReference>
<gene>
    <name evidence="2" type="ORF">IMCC14465_01920</name>
</gene>
<keyword evidence="3" id="KW-1185">Reference proteome</keyword>
<feature type="compositionally biased region" description="Polar residues" evidence="1">
    <location>
        <begin position="83"/>
        <end position="93"/>
    </location>
</feature>
<dbReference type="STRING" id="1220535.IMCC14465_01920"/>